<gene>
    <name evidence="2" type="ORF">Mgra_00006164</name>
</gene>
<evidence type="ECO:0000256" key="1">
    <source>
        <dbReference type="SAM" id="Phobius"/>
    </source>
</evidence>
<reference evidence="2" key="1">
    <citation type="journal article" date="2020" name="Ecol. Evol.">
        <title>Genome structure and content of the rice root-knot nematode (Meloidogyne graminicola).</title>
        <authorList>
            <person name="Phan N.T."/>
            <person name="Danchin E.G.J."/>
            <person name="Klopp C."/>
            <person name="Perfus-Barbeoch L."/>
            <person name="Kozlowski D.K."/>
            <person name="Koutsovoulos G.D."/>
            <person name="Lopez-Roques C."/>
            <person name="Bouchez O."/>
            <person name="Zahm M."/>
            <person name="Besnard G."/>
            <person name="Bellafiore S."/>
        </authorList>
    </citation>
    <scope>NUCLEOTIDE SEQUENCE</scope>
    <source>
        <strain evidence="2">VN-18</strain>
    </source>
</reference>
<proteinExistence type="predicted"/>
<keyword evidence="1" id="KW-1133">Transmembrane helix</keyword>
<evidence type="ECO:0000313" key="2">
    <source>
        <dbReference type="EMBL" id="KAF7634410.1"/>
    </source>
</evidence>
<dbReference type="EMBL" id="JABEBT010000058">
    <property type="protein sequence ID" value="KAF7634410.1"/>
    <property type="molecule type" value="Genomic_DNA"/>
</dbReference>
<comment type="caution">
    <text evidence="2">The sequence shown here is derived from an EMBL/GenBank/DDBJ whole genome shotgun (WGS) entry which is preliminary data.</text>
</comment>
<dbReference type="Proteomes" id="UP000605970">
    <property type="component" value="Unassembled WGS sequence"/>
</dbReference>
<accession>A0A8S9ZM14</accession>
<keyword evidence="1" id="KW-0812">Transmembrane</keyword>
<dbReference type="AlphaFoldDB" id="A0A8S9ZM14"/>
<evidence type="ECO:0000313" key="3">
    <source>
        <dbReference type="Proteomes" id="UP000605970"/>
    </source>
</evidence>
<keyword evidence="3" id="KW-1185">Reference proteome</keyword>
<sequence>MRISSKNGEVFKGKCQLFFFNMMMTETKKCPFSPHMLYKNKICLFLYMIGVLIVFLMKRTLIISVSNGLKSMTLEALN</sequence>
<organism evidence="2 3">
    <name type="scientific">Meloidogyne graminicola</name>
    <dbReference type="NCBI Taxonomy" id="189291"/>
    <lineage>
        <taxon>Eukaryota</taxon>
        <taxon>Metazoa</taxon>
        <taxon>Ecdysozoa</taxon>
        <taxon>Nematoda</taxon>
        <taxon>Chromadorea</taxon>
        <taxon>Rhabditida</taxon>
        <taxon>Tylenchina</taxon>
        <taxon>Tylenchomorpha</taxon>
        <taxon>Tylenchoidea</taxon>
        <taxon>Meloidogynidae</taxon>
        <taxon>Meloidogyninae</taxon>
        <taxon>Meloidogyne</taxon>
    </lineage>
</organism>
<protein>
    <submittedName>
        <fullName evidence="2">Uncharacterized protein</fullName>
    </submittedName>
</protein>
<feature type="transmembrane region" description="Helical" evidence="1">
    <location>
        <begin position="44"/>
        <end position="65"/>
    </location>
</feature>
<keyword evidence="1" id="KW-0472">Membrane</keyword>
<name>A0A8S9ZM14_9BILA</name>